<gene>
    <name evidence="1" type="ORF">MICAG_2010015</name>
</gene>
<accession>I4HMS5</accession>
<dbReference type="AlphaFoldDB" id="I4HMS5"/>
<evidence type="ECO:0000313" key="2">
    <source>
        <dbReference type="Proteomes" id="UP000005291"/>
    </source>
</evidence>
<name>I4HMS5_MICAE</name>
<proteinExistence type="predicted"/>
<comment type="caution">
    <text evidence="1">The sequence shown here is derived from an EMBL/GenBank/DDBJ whole genome shotgun (WGS) entry which is preliminary data.</text>
</comment>
<organism evidence="1 2">
    <name type="scientific">Microcystis aeruginosa PCC 9808</name>
    <dbReference type="NCBI Taxonomy" id="1160284"/>
    <lineage>
        <taxon>Bacteria</taxon>
        <taxon>Bacillati</taxon>
        <taxon>Cyanobacteriota</taxon>
        <taxon>Cyanophyceae</taxon>
        <taxon>Oscillatoriophycideae</taxon>
        <taxon>Chroococcales</taxon>
        <taxon>Microcystaceae</taxon>
        <taxon>Microcystis</taxon>
    </lineage>
</organism>
<reference evidence="1 2" key="1">
    <citation type="submission" date="2012-04" db="EMBL/GenBank/DDBJ databases">
        <authorList>
            <person name="Genoscope - CEA"/>
        </authorList>
    </citation>
    <scope>NUCLEOTIDE SEQUENCE [LARGE SCALE GENOMIC DNA]</scope>
    <source>
        <strain evidence="1 2">9808</strain>
    </source>
</reference>
<protein>
    <submittedName>
        <fullName evidence="1">Uncharacterized protein</fullName>
    </submittedName>
</protein>
<dbReference type="EMBL" id="CAIN01000115">
    <property type="protein sequence ID" value="CCI23349.1"/>
    <property type="molecule type" value="Genomic_DNA"/>
</dbReference>
<dbReference type="Proteomes" id="UP000005291">
    <property type="component" value="Unassembled WGS sequence"/>
</dbReference>
<evidence type="ECO:0000313" key="1">
    <source>
        <dbReference type="EMBL" id="CCI23349.1"/>
    </source>
</evidence>
<dbReference type="HOGENOM" id="CLU_3027190_0_0_3"/>
<sequence>MENGQKNLELGQSEIKGDIRTLDAKIEGLSCKQIELKLWRTRRGKPPISPKKSEN</sequence>